<evidence type="ECO:0000313" key="11">
    <source>
        <dbReference type="Proteomes" id="UP000186594"/>
    </source>
</evidence>
<dbReference type="InterPro" id="IPR002401">
    <property type="entry name" value="Cyt_P450_E_grp-I"/>
</dbReference>
<evidence type="ECO:0000256" key="9">
    <source>
        <dbReference type="RuleBase" id="RU000461"/>
    </source>
</evidence>
<evidence type="ECO:0000313" key="10">
    <source>
        <dbReference type="EMBL" id="OLL24641.1"/>
    </source>
</evidence>
<protein>
    <submittedName>
        <fullName evidence="10">Isotrichodermin C-15 hydroxylase</fullName>
    </submittedName>
</protein>
<organism evidence="10 11">
    <name type="scientific">Neolecta irregularis (strain DAH-3)</name>
    <dbReference type="NCBI Taxonomy" id="1198029"/>
    <lineage>
        <taxon>Eukaryota</taxon>
        <taxon>Fungi</taxon>
        <taxon>Dikarya</taxon>
        <taxon>Ascomycota</taxon>
        <taxon>Taphrinomycotina</taxon>
        <taxon>Neolectales</taxon>
        <taxon>Neolectaceae</taxon>
        <taxon>Neolecta</taxon>
    </lineage>
</organism>
<evidence type="ECO:0000256" key="7">
    <source>
        <dbReference type="ARBA" id="ARBA00023033"/>
    </source>
</evidence>
<dbReference type="AlphaFoldDB" id="A0A1U7LQ45"/>
<accession>A0A1U7LQ45</accession>
<keyword evidence="3 8" id="KW-0349">Heme</keyword>
<dbReference type="Gene3D" id="1.10.630.10">
    <property type="entry name" value="Cytochrome P450"/>
    <property type="match status" value="1"/>
</dbReference>
<keyword evidence="5 9" id="KW-0560">Oxidoreductase</keyword>
<keyword evidence="7 9" id="KW-0503">Monooxygenase</keyword>
<dbReference type="PRINTS" id="PR00385">
    <property type="entry name" value="P450"/>
</dbReference>
<dbReference type="GO" id="GO:0020037">
    <property type="term" value="F:heme binding"/>
    <property type="evidence" value="ECO:0007669"/>
    <property type="project" value="InterPro"/>
</dbReference>
<dbReference type="InterPro" id="IPR050121">
    <property type="entry name" value="Cytochrome_P450_monoxygenase"/>
</dbReference>
<evidence type="ECO:0000256" key="3">
    <source>
        <dbReference type="ARBA" id="ARBA00022617"/>
    </source>
</evidence>
<evidence type="ECO:0000256" key="5">
    <source>
        <dbReference type="ARBA" id="ARBA00023002"/>
    </source>
</evidence>
<comment type="similarity">
    <text evidence="2 9">Belongs to the cytochrome P450 family.</text>
</comment>
<dbReference type="InterPro" id="IPR036396">
    <property type="entry name" value="Cyt_P450_sf"/>
</dbReference>
<comment type="cofactor">
    <cofactor evidence="1 8">
        <name>heme</name>
        <dbReference type="ChEBI" id="CHEBI:30413"/>
    </cofactor>
</comment>
<dbReference type="GO" id="GO:0004497">
    <property type="term" value="F:monooxygenase activity"/>
    <property type="evidence" value="ECO:0007669"/>
    <property type="project" value="UniProtKB-KW"/>
</dbReference>
<evidence type="ECO:0000256" key="4">
    <source>
        <dbReference type="ARBA" id="ARBA00022723"/>
    </source>
</evidence>
<evidence type="ECO:0000256" key="2">
    <source>
        <dbReference type="ARBA" id="ARBA00010617"/>
    </source>
</evidence>
<dbReference type="InterPro" id="IPR001128">
    <property type="entry name" value="Cyt_P450"/>
</dbReference>
<dbReference type="STRING" id="1198029.A0A1U7LQ45"/>
<dbReference type="OrthoDB" id="1470350at2759"/>
<comment type="caution">
    <text evidence="10">The sequence shown here is derived from an EMBL/GenBank/DDBJ whole genome shotgun (WGS) entry which is preliminary data.</text>
</comment>
<proteinExistence type="inferred from homology"/>
<sequence length="268" mass="30579">MQLGQQSVSKIKERMENPSDRKDFFYYLTDPERLKSAPQDFRDRLHSTCVLLMFVTSILPAKLIISRIAGSDTTSAALTGSIYLLATHSSVLEKLKEEVNERFPDPASEIEDHKLTSLPYLNAVIEESMRLYPAAVGPLPRVSSEENVVAGQKIPPNCVISVASYAIYRDPRYFTRPDSFIPERWIDPAFERDQTLGKLAFQPFSLGPRGCLGRNMAYTQIRLFLAHFVLQFRPELEDPTFHYEIRDQWTTLTPPLFVKFRSLKGDSA</sequence>
<dbReference type="Pfam" id="PF00067">
    <property type="entry name" value="p450"/>
    <property type="match status" value="1"/>
</dbReference>
<reference evidence="10 11" key="1">
    <citation type="submission" date="2016-04" db="EMBL/GenBank/DDBJ databases">
        <title>Evolutionary innovation and constraint leading to complex multicellularity in the Ascomycota.</title>
        <authorList>
            <person name="Cisse O."/>
            <person name="Nguyen A."/>
            <person name="Hewitt D.A."/>
            <person name="Jedd G."/>
            <person name="Stajich J.E."/>
        </authorList>
    </citation>
    <scope>NUCLEOTIDE SEQUENCE [LARGE SCALE GENOMIC DNA]</scope>
    <source>
        <strain evidence="10 11">DAH-3</strain>
    </source>
</reference>
<dbReference type="GO" id="GO:0005506">
    <property type="term" value="F:iron ion binding"/>
    <property type="evidence" value="ECO:0007669"/>
    <property type="project" value="InterPro"/>
</dbReference>
<keyword evidence="11" id="KW-1185">Reference proteome</keyword>
<evidence type="ECO:0000256" key="6">
    <source>
        <dbReference type="ARBA" id="ARBA00023004"/>
    </source>
</evidence>
<dbReference type="PROSITE" id="PS00086">
    <property type="entry name" value="CYTOCHROME_P450"/>
    <property type="match status" value="1"/>
</dbReference>
<dbReference type="OMA" id="GAGERMC"/>
<name>A0A1U7LQ45_NEOID</name>
<dbReference type="GO" id="GO:0016705">
    <property type="term" value="F:oxidoreductase activity, acting on paired donors, with incorporation or reduction of molecular oxygen"/>
    <property type="evidence" value="ECO:0007669"/>
    <property type="project" value="InterPro"/>
</dbReference>
<dbReference type="EMBL" id="LXFE01000701">
    <property type="protein sequence ID" value="OLL24641.1"/>
    <property type="molecule type" value="Genomic_DNA"/>
</dbReference>
<dbReference type="InterPro" id="IPR017972">
    <property type="entry name" value="Cyt_P450_CS"/>
</dbReference>
<dbReference type="SUPFAM" id="SSF48264">
    <property type="entry name" value="Cytochrome P450"/>
    <property type="match status" value="1"/>
</dbReference>
<keyword evidence="6 8" id="KW-0408">Iron</keyword>
<dbReference type="Proteomes" id="UP000186594">
    <property type="component" value="Unassembled WGS sequence"/>
</dbReference>
<evidence type="ECO:0000256" key="8">
    <source>
        <dbReference type="PIRSR" id="PIRSR602401-1"/>
    </source>
</evidence>
<gene>
    <name evidence="10" type="ORF">NEOLI_005312</name>
</gene>
<dbReference type="PRINTS" id="PR00463">
    <property type="entry name" value="EP450I"/>
</dbReference>
<dbReference type="PANTHER" id="PTHR24305:SF237">
    <property type="entry name" value="CYTOCHROME P450 MONOOXYGENASE ATNE-RELATED"/>
    <property type="match status" value="1"/>
</dbReference>
<evidence type="ECO:0000256" key="1">
    <source>
        <dbReference type="ARBA" id="ARBA00001971"/>
    </source>
</evidence>
<keyword evidence="4 8" id="KW-0479">Metal-binding</keyword>
<feature type="binding site" description="axial binding residue" evidence="8">
    <location>
        <position position="211"/>
    </location>
    <ligand>
        <name>heme</name>
        <dbReference type="ChEBI" id="CHEBI:30413"/>
    </ligand>
    <ligandPart>
        <name>Fe</name>
        <dbReference type="ChEBI" id="CHEBI:18248"/>
    </ligandPart>
</feature>
<dbReference type="PANTHER" id="PTHR24305">
    <property type="entry name" value="CYTOCHROME P450"/>
    <property type="match status" value="1"/>
</dbReference>